<dbReference type="GeneTree" id="ENSGT00410000028337"/>
<dbReference type="GO" id="GO:0005615">
    <property type="term" value="C:extracellular space"/>
    <property type="evidence" value="ECO:0007669"/>
    <property type="project" value="UniProtKB-KW"/>
</dbReference>
<evidence type="ECO:0000313" key="3">
    <source>
        <dbReference type="Ensembl" id="ENSXMAP00000029176.1"/>
    </source>
</evidence>
<protein>
    <submittedName>
        <fullName evidence="3">C-X-C motif chemokine 10-like</fullName>
    </submittedName>
</protein>
<reference evidence="3" key="4">
    <citation type="submission" date="2025-09" db="UniProtKB">
        <authorList>
            <consortium name="Ensembl"/>
        </authorList>
    </citation>
    <scope>IDENTIFICATION</scope>
    <source>
        <strain evidence="3">JP 163 A</strain>
    </source>
</reference>
<reference evidence="3" key="3">
    <citation type="submission" date="2025-08" db="UniProtKB">
        <authorList>
            <consortium name="Ensembl"/>
        </authorList>
    </citation>
    <scope>IDENTIFICATION</scope>
    <source>
        <strain evidence="3">JP 163 A</strain>
    </source>
</reference>
<dbReference type="InParanoid" id="A0A3B5QDS8"/>
<organism evidence="3 4">
    <name type="scientific">Xiphophorus maculatus</name>
    <name type="common">Southern platyfish</name>
    <name type="synonym">Platypoecilus maculatus</name>
    <dbReference type="NCBI Taxonomy" id="8083"/>
    <lineage>
        <taxon>Eukaryota</taxon>
        <taxon>Metazoa</taxon>
        <taxon>Chordata</taxon>
        <taxon>Craniata</taxon>
        <taxon>Vertebrata</taxon>
        <taxon>Euteleostomi</taxon>
        <taxon>Actinopterygii</taxon>
        <taxon>Neopterygii</taxon>
        <taxon>Teleostei</taxon>
        <taxon>Neoteleostei</taxon>
        <taxon>Acanthomorphata</taxon>
        <taxon>Ovalentaria</taxon>
        <taxon>Atherinomorphae</taxon>
        <taxon>Cyprinodontiformes</taxon>
        <taxon>Poeciliidae</taxon>
        <taxon>Poeciliinae</taxon>
        <taxon>Xiphophorus</taxon>
    </lineage>
</organism>
<feature type="domain" description="Chemokine interleukin-8-like" evidence="2">
    <location>
        <begin position="79"/>
        <end position="139"/>
    </location>
</feature>
<evidence type="ECO:0000256" key="1">
    <source>
        <dbReference type="ARBA" id="ARBA00022514"/>
    </source>
</evidence>
<name>A0A3B5QDS8_XIPMA</name>
<keyword evidence="4" id="KW-1185">Reference proteome</keyword>
<dbReference type="InterPro" id="IPR001811">
    <property type="entry name" value="Chemokine_IL8-like_dom"/>
</dbReference>
<dbReference type="SUPFAM" id="SSF54117">
    <property type="entry name" value="Interleukin 8-like chemokines"/>
    <property type="match status" value="1"/>
</dbReference>
<reference evidence="4" key="1">
    <citation type="submission" date="2012-01" db="EMBL/GenBank/DDBJ databases">
        <authorList>
            <person name="Walter R."/>
            <person name="Schartl M."/>
            <person name="Warren W."/>
        </authorList>
    </citation>
    <scope>NUCLEOTIDE SEQUENCE [LARGE SCALE GENOMIC DNA]</scope>
    <source>
        <strain evidence="4">JP 163 A</strain>
    </source>
</reference>
<dbReference type="GO" id="GO:0006955">
    <property type="term" value="P:immune response"/>
    <property type="evidence" value="ECO:0007669"/>
    <property type="project" value="InterPro"/>
</dbReference>
<dbReference type="InterPro" id="IPR036048">
    <property type="entry name" value="Interleukin_8-like_sf"/>
</dbReference>
<dbReference type="Pfam" id="PF00048">
    <property type="entry name" value="IL8"/>
    <property type="match status" value="1"/>
</dbReference>
<evidence type="ECO:0000313" key="4">
    <source>
        <dbReference type="Proteomes" id="UP000002852"/>
    </source>
</evidence>
<keyword evidence="1" id="KW-0202">Cytokine</keyword>
<dbReference type="Gene3D" id="2.40.50.40">
    <property type="match status" value="1"/>
</dbReference>
<dbReference type="Proteomes" id="UP000002852">
    <property type="component" value="Unassembled WGS sequence"/>
</dbReference>
<dbReference type="FunCoup" id="A0A3B5QDS8">
    <property type="interactions" value="758"/>
</dbReference>
<reference evidence="4" key="2">
    <citation type="journal article" date="2013" name="Nat. Genet.">
        <title>The genome of the platyfish, Xiphophorus maculatus, provides insights into evolutionary adaptation and several complex traits.</title>
        <authorList>
            <person name="Schartl M."/>
            <person name="Walter R.B."/>
            <person name="Shen Y."/>
            <person name="Garcia T."/>
            <person name="Catchen J."/>
            <person name="Amores A."/>
            <person name="Braasch I."/>
            <person name="Chalopin D."/>
            <person name="Volff J.N."/>
            <person name="Lesch K.P."/>
            <person name="Bisazza A."/>
            <person name="Minx P."/>
            <person name="Hillier L."/>
            <person name="Wilson R.K."/>
            <person name="Fuerstenberg S."/>
            <person name="Boore J."/>
            <person name="Searle S."/>
            <person name="Postlethwait J.H."/>
            <person name="Warren W.C."/>
        </authorList>
    </citation>
    <scope>NUCLEOTIDE SEQUENCE [LARGE SCALE GENOMIC DNA]</scope>
    <source>
        <strain evidence="4">JP 163 A</strain>
    </source>
</reference>
<proteinExistence type="predicted"/>
<dbReference type="GO" id="GO:0008009">
    <property type="term" value="F:chemokine activity"/>
    <property type="evidence" value="ECO:0007669"/>
    <property type="project" value="InterPro"/>
</dbReference>
<dbReference type="Ensembl" id="ENSXMAT00000025945.1">
    <property type="protein sequence ID" value="ENSXMAP00000029176.1"/>
    <property type="gene ID" value="ENSXMAG00000024048.1"/>
</dbReference>
<dbReference type="STRING" id="8083.ENSXMAP00000029176"/>
<accession>A0A3B5QDS8</accession>
<dbReference type="SMART" id="SM00199">
    <property type="entry name" value="SCY"/>
    <property type="match status" value="1"/>
</dbReference>
<sequence>MFFLSAHCYMGLLVEMWSDSQGHKPIKTRELLSQQTCCFLILTTGSISTKKPKMSGIMKVFLLLAVAVCISKAQLNEPGQSCLCQRVRNGVFSKADIRDIQIYPASIFCDKVEIVVTSANGRYCLNPELQIVKKMLTRVLRRKAASISKPTSLSNSSVSSRTTAQI</sequence>
<dbReference type="OMA" id="PATTFCN"/>
<evidence type="ECO:0000259" key="2">
    <source>
        <dbReference type="SMART" id="SM00199"/>
    </source>
</evidence>
<dbReference type="AlphaFoldDB" id="A0A3B5QDS8"/>